<evidence type="ECO:0000313" key="4">
    <source>
        <dbReference type="Proteomes" id="UP000198546"/>
    </source>
</evidence>
<feature type="domain" description="Glycosyltransferase 2-like" evidence="2">
    <location>
        <begin position="29"/>
        <end position="188"/>
    </location>
</feature>
<dbReference type="InterPro" id="IPR050834">
    <property type="entry name" value="Glycosyltransf_2"/>
</dbReference>
<dbReference type="RefSeq" id="WP_090591931.1">
    <property type="nucleotide sequence ID" value="NZ_LT629688.1"/>
</dbReference>
<gene>
    <name evidence="3" type="ORF">SAMN04489747_1436</name>
</gene>
<dbReference type="EMBL" id="LT629688">
    <property type="protein sequence ID" value="SDD64883.1"/>
    <property type="molecule type" value="Genomic_DNA"/>
</dbReference>
<dbReference type="Proteomes" id="UP000198546">
    <property type="component" value="Chromosome i"/>
</dbReference>
<dbReference type="AlphaFoldDB" id="A0A1G6WGP6"/>
<dbReference type="GO" id="GO:0016740">
    <property type="term" value="F:transferase activity"/>
    <property type="evidence" value="ECO:0007669"/>
    <property type="project" value="UniProtKB-KW"/>
</dbReference>
<dbReference type="Pfam" id="PF00535">
    <property type="entry name" value="Glycos_transf_2"/>
    <property type="match status" value="1"/>
</dbReference>
<organism evidence="3 4">
    <name type="scientific">Auraticoccus monumenti</name>
    <dbReference type="NCBI Taxonomy" id="675864"/>
    <lineage>
        <taxon>Bacteria</taxon>
        <taxon>Bacillati</taxon>
        <taxon>Actinomycetota</taxon>
        <taxon>Actinomycetes</taxon>
        <taxon>Propionibacteriales</taxon>
        <taxon>Propionibacteriaceae</taxon>
        <taxon>Auraticoccus</taxon>
    </lineage>
</organism>
<keyword evidence="3" id="KW-0808">Transferase</keyword>
<dbReference type="STRING" id="675864.SAMN04489747_1436"/>
<dbReference type="InterPro" id="IPR029044">
    <property type="entry name" value="Nucleotide-diphossugar_trans"/>
</dbReference>
<evidence type="ECO:0000313" key="3">
    <source>
        <dbReference type="EMBL" id="SDD64883.1"/>
    </source>
</evidence>
<keyword evidence="4" id="KW-1185">Reference proteome</keyword>
<dbReference type="InterPro" id="IPR001173">
    <property type="entry name" value="Glyco_trans_2-like"/>
</dbReference>
<accession>A0A1G6WGP6</accession>
<proteinExistence type="predicted"/>
<name>A0A1G6WGP6_9ACTN</name>
<protein>
    <submittedName>
        <fullName evidence="3">Glycosyl transferase family 2</fullName>
    </submittedName>
</protein>
<dbReference type="PANTHER" id="PTHR43685">
    <property type="entry name" value="GLYCOSYLTRANSFERASE"/>
    <property type="match status" value="1"/>
</dbReference>
<dbReference type="Gene3D" id="3.90.550.10">
    <property type="entry name" value="Spore Coat Polysaccharide Biosynthesis Protein SpsA, Chain A"/>
    <property type="match status" value="1"/>
</dbReference>
<dbReference type="SUPFAM" id="SSF53448">
    <property type="entry name" value="Nucleotide-diphospho-sugar transferases"/>
    <property type="match status" value="1"/>
</dbReference>
<dbReference type="CDD" id="cd00761">
    <property type="entry name" value="Glyco_tranf_GTA_type"/>
    <property type="match status" value="1"/>
</dbReference>
<evidence type="ECO:0000256" key="1">
    <source>
        <dbReference type="SAM" id="MobiDB-lite"/>
    </source>
</evidence>
<dbReference type="OrthoDB" id="9802632at2"/>
<sequence>MTTRLEQSRATRRRRSPQRLPSRTLPTVSVVIPAYDEEAVIERCVLAAVHQTVLPAEVLVVDNRSTDRTAEVVRRLAAEHPWAPIRLVHQDVLQGLVPTRNAGFAAATGDVLGRIDADTVVAPDWVQRVAERMSDPGTAALTGPVSYYDVPLRLAHRLSDHPVRRALHGLGTQYPFLYGSNMAIRASAWRTIEPTACLDPDDLLHEDIDLAIHLYQAGLRVTYAPMVRAGVSLRRLYTPPASYWDYTHRFERTYAQHDVSHWHLRVPPRVLRGIYWPARIGRTLLVGTPEPGEAAA</sequence>
<reference evidence="3 4" key="1">
    <citation type="submission" date="2016-10" db="EMBL/GenBank/DDBJ databases">
        <authorList>
            <person name="de Groot N.N."/>
        </authorList>
    </citation>
    <scope>NUCLEOTIDE SEQUENCE [LARGE SCALE GENOMIC DNA]</scope>
    <source>
        <strain evidence="3 4">MON 2.2</strain>
    </source>
</reference>
<evidence type="ECO:0000259" key="2">
    <source>
        <dbReference type="Pfam" id="PF00535"/>
    </source>
</evidence>
<dbReference type="PANTHER" id="PTHR43685:SF2">
    <property type="entry name" value="GLYCOSYLTRANSFERASE 2-LIKE DOMAIN-CONTAINING PROTEIN"/>
    <property type="match status" value="1"/>
</dbReference>
<feature type="region of interest" description="Disordered" evidence="1">
    <location>
        <begin position="1"/>
        <end position="22"/>
    </location>
</feature>